<dbReference type="SUPFAM" id="SSF53756">
    <property type="entry name" value="UDP-Glycosyltransferase/glycogen phosphorylase"/>
    <property type="match status" value="1"/>
</dbReference>
<dbReference type="Gene3D" id="3.40.50.2000">
    <property type="entry name" value="Glycogen Phosphorylase B"/>
    <property type="match status" value="2"/>
</dbReference>
<dbReference type="GO" id="GO:0016757">
    <property type="term" value="F:glycosyltransferase activity"/>
    <property type="evidence" value="ECO:0007669"/>
    <property type="project" value="UniProtKB-KW"/>
</dbReference>
<proteinExistence type="predicted"/>
<evidence type="ECO:0000313" key="4">
    <source>
        <dbReference type="Proteomes" id="UP001597052"/>
    </source>
</evidence>
<dbReference type="PANTHER" id="PTHR12526:SF630">
    <property type="entry name" value="GLYCOSYLTRANSFERASE"/>
    <property type="match status" value="1"/>
</dbReference>
<gene>
    <name evidence="3" type="ORF">ACFSBW_12195</name>
</gene>
<protein>
    <submittedName>
        <fullName evidence="3">Glycosyltransferase</fullName>
        <ecNumber evidence="3">2.4.-.-</ecNumber>
    </submittedName>
</protein>
<name>A0ABD6D8N7_9EURY</name>
<dbReference type="EMBL" id="JBHUDM010000003">
    <property type="protein sequence ID" value="MFD1642634.1"/>
    <property type="molecule type" value="Genomic_DNA"/>
</dbReference>
<evidence type="ECO:0000313" key="3">
    <source>
        <dbReference type="EMBL" id="MFD1642634.1"/>
    </source>
</evidence>
<dbReference type="EC" id="2.4.-.-" evidence="3"/>
<evidence type="ECO:0000259" key="2">
    <source>
        <dbReference type="Pfam" id="PF13439"/>
    </source>
</evidence>
<keyword evidence="3" id="KW-0808">Transferase</keyword>
<dbReference type="Pfam" id="PF00534">
    <property type="entry name" value="Glycos_transf_1"/>
    <property type="match status" value="1"/>
</dbReference>
<dbReference type="InterPro" id="IPR001296">
    <property type="entry name" value="Glyco_trans_1"/>
</dbReference>
<dbReference type="InterPro" id="IPR028098">
    <property type="entry name" value="Glyco_trans_4-like_N"/>
</dbReference>
<accession>A0ABD6D8N7</accession>
<evidence type="ECO:0000259" key="1">
    <source>
        <dbReference type="Pfam" id="PF00534"/>
    </source>
</evidence>
<dbReference type="Proteomes" id="UP001597052">
    <property type="component" value="Unassembled WGS sequence"/>
</dbReference>
<dbReference type="RefSeq" id="WP_256396249.1">
    <property type="nucleotide sequence ID" value="NZ_JANHDJ010000003.1"/>
</dbReference>
<dbReference type="PANTHER" id="PTHR12526">
    <property type="entry name" value="GLYCOSYLTRANSFERASE"/>
    <property type="match status" value="1"/>
</dbReference>
<comment type="caution">
    <text evidence="3">The sequence shown here is derived from an EMBL/GenBank/DDBJ whole genome shotgun (WGS) entry which is preliminary data.</text>
</comment>
<feature type="domain" description="Glycosyl transferase family 1" evidence="1">
    <location>
        <begin position="193"/>
        <end position="359"/>
    </location>
</feature>
<dbReference type="Pfam" id="PF13439">
    <property type="entry name" value="Glyco_transf_4"/>
    <property type="match status" value="1"/>
</dbReference>
<keyword evidence="4" id="KW-1185">Reference proteome</keyword>
<organism evidence="3 4">
    <name type="scientific">Halohasta litorea</name>
    <dbReference type="NCBI Taxonomy" id="869891"/>
    <lineage>
        <taxon>Archaea</taxon>
        <taxon>Methanobacteriati</taxon>
        <taxon>Methanobacteriota</taxon>
        <taxon>Stenosarchaea group</taxon>
        <taxon>Halobacteria</taxon>
        <taxon>Halobacteriales</taxon>
        <taxon>Haloferacaceae</taxon>
        <taxon>Halohasta</taxon>
    </lineage>
</organism>
<keyword evidence="3" id="KW-0328">Glycosyltransferase</keyword>
<feature type="domain" description="Glycosyltransferase subfamily 4-like N-terminal" evidence="2">
    <location>
        <begin position="3"/>
        <end position="176"/>
    </location>
</feature>
<reference evidence="3 4" key="1">
    <citation type="journal article" date="2019" name="Int. J. Syst. Evol. Microbiol.">
        <title>The Global Catalogue of Microorganisms (GCM) 10K type strain sequencing project: providing services to taxonomists for standard genome sequencing and annotation.</title>
        <authorList>
            <consortium name="The Broad Institute Genomics Platform"/>
            <consortium name="The Broad Institute Genome Sequencing Center for Infectious Disease"/>
            <person name="Wu L."/>
            <person name="Ma J."/>
        </authorList>
    </citation>
    <scope>NUCLEOTIDE SEQUENCE [LARGE SCALE GENOMIC DNA]</scope>
    <source>
        <strain evidence="3 4">CGMCC 1.10593</strain>
    </source>
</reference>
<dbReference type="AlphaFoldDB" id="A0ABD6D8N7"/>
<sequence length="385" mass="43368">MFERGYDIHIYASQRPPEQDYAPVDEMVSDRIEYTTIPKTKLKRLSHSRPHLSRIIATDPTKLTVLANSFRFGRDALSLHPIYKMSPMIGESFDIIHAHRGTTARIGAILKEAGVCDNLVSTFHGYGVRQAREDPQRYQHLFETGDHFMGVSKHICDELANLGVDKQKISRHFNGIIMSNFSFRWTDTVDSVPDPVKIITVGNLKPIKGHKYGIKALAKLHHNVDVDLEYHIVGGESNRETRDKLGSRKEQLSKQADELNIADKVIFHGHIPRQDVITKLDNSHIYVLTSIEEGLPTVLLEAQAVGLPVVTTDAGGAEDAVSESARIVPPRDVDRLYENLRSLIEIPEQWPEIGKKGRHFVENNFSTDALNDDLVEIYERVAAAE</sequence>